<dbReference type="InterPro" id="IPR052158">
    <property type="entry name" value="INH-QAR"/>
</dbReference>
<evidence type="ECO:0000256" key="2">
    <source>
        <dbReference type="ARBA" id="ARBA00023125"/>
    </source>
</evidence>
<keyword evidence="1" id="KW-0805">Transcription regulation</keyword>
<dbReference type="GO" id="GO:0003700">
    <property type="term" value="F:DNA-binding transcription factor activity"/>
    <property type="evidence" value="ECO:0007669"/>
    <property type="project" value="InterPro"/>
</dbReference>
<dbReference type="InterPro" id="IPR018060">
    <property type="entry name" value="HTH_AraC"/>
</dbReference>
<dbReference type="Gene3D" id="3.40.50.880">
    <property type="match status" value="1"/>
</dbReference>
<keyword evidence="2" id="KW-0238">DNA-binding</keyword>
<sequence>MDALRHTEIGLLLYPGCAMASVHGLTDAFQVANDYARQHGGADRIRTSHWRVGEAGFERSYDSAPGTPGQPEYIVIPGRLADPLTAAEAADFVGWLRQRHDTGATIASICGGAFMLGHAGLLSGRRATTHWLYAEAFGTAFPDVEVTAGDIIVEDGDIITAGGMLAWTDLGLRLVHRVLGPTVMADTAKFLLVDPAGREQRHYQTFAPRLSHGDDAVLKVQHWLQAHRSEEINVPDLADRAGLETRTFLRRFQKATGLRPTEYVQALRIALARERLEFSRDTVERIAWNVGYKDPSAFRRVFLKVTGLSASAYRDRFGAAAA</sequence>
<dbReference type="OrthoDB" id="9793422at2"/>
<dbReference type="GO" id="GO:0043565">
    <property type="term" value="F:sequence-specific DNA binding"/>
    <property type="evidence" value="ECO:0007669"/>
    <property type="project" value="InterPro"/>
</dbReference>
<dbReference type="InterPro" id="IPR029062">
    <property type="entry name" value="Class_I_gatase-like"/>
</dbReference>
<dbReference type="Pfam" id="PF12833">
    <property type="entry name" value="HTH_18"/>
    <property type="match status" value="1"/>
</dbReference>
<dbReference type="Gene3D" id="1.10.10.60">
    <property type="entry name" value="Homeodomain-like"/>
    <property type="match status" value="1"/>
</dbReference>
<dbReference type="RefSeq" id="WP_069911661.1">
    <property type="nucleotide sequence ID" value="NZ_LAJE02000339.1"/>
</dbReference>
<evidence type="ECO:0000313" key="5">
    <source>
        <dbReference type="EMBL" id="OEO29040.1"/>
    </source>
</evidence>
<evidence type="ECO:0000259" key="4">
    <source>
        <dbReference type="PROSITE" id="PS01124"/>
    </source>
</evidence>
<dbReference type="AlphaFoldDB" id="A0A1E5XKB1"/>
<evidence type="ECO:0000313" key="6">
    <source>
        <dbReference type="Proteomes" id="UP000095463"/>
    </source>
</evidence>
<comment type="caution">
    <text evidence="5">The sequence shown here is derived from an EMBL/GenBank/DDBJ whole genome shotgun (WGS) entry which is preliminary data.</text>
</comment>
<protein>
    <submittedName>
        <fullName evidence="5">AraC family transcriptional regulator</fullName>
    </submittedName>
</protein>
<dbReference type="Proteomes" id="UP000095463">
    <property type="component" value="Unassembled WGS sequence"/>
</dbReference>
<proteinExistence type="predicted"/>
<dbReference type="CDD" id="cd03138">
    <property type="entry name" value="GATase1_AraC_2"/>
    <property type="match status" value="1"/>
</dbReference>
<gene>
    <name evidence="5" type="ORF">VW23_027190</name>
</gene>
<dbReference type="EMBL" id="LAJE02000339">
    <property type="protein sequence ID" value="OEO29040.1"/>
    <property type="molecule type" value="Genomic_DNA"/>
</dbReference>
<dbReference type="PANTHER" id="PTHR43130">
    <property type="entry name" value="ARAC-FAMILY TRANSCRIPTIONAL REGULATOR"/>
    <property type="match status" value="1"/>
</dbReference>
<evidence type="ECO:0000256" key="3">
    <source>
        <dbReference type="ARBA" id="ARBA00023163"/>
    </source>
</evidence>
<accession>A0A1E5XKB1</accession>
<dbReference type="InterPro" id="IPR018062">
    <property type="entry name" value="HTH_AraC-typ_CS"/>
</dbReference>
<evidence type="ECO:0000256" key="1">
    <source>
        <dbReference type="ARBA" id="ARBA00023015"/>
    </source>
</evidence>
<dbReference type="SMART" id="SM00342">
    <property type="entry name" value="HTH_ARAC"/>
    <property type="match status" value="1"/>
</dbReference>
<keyword evidence="3" id="KW-0804">Transcription</keyword>
<dbReference type="PANTHER" id="PTHR43130:SF3">
    <property type="entry name" value="HTH-TYPE TRANSCRIPTIONAL REGULATOR RV1931C"/>
    <property type="match status" value="1"/>
</dbReference>
<keyword evidence="6" id="KW-1185">Reference proteome</keyword>
<name>A0A1E5XKB1_9HYPH</name>
<reference evidence="5 6" key="1">
    <citation type="journal article" date="2015" name="Genome Announc.">
        <title>Genome Assemblies of Three Soil-Associated Devosia species: D. insulae, D. limi, and D. soli.</title>
        <authorList>
            <person name="Hassan Y.I."/>
            <person name="Lepp D."/>
            <person name="Zhou T."/>
        </authorList>
    </citation>
    <scope>NUCLEOTIDE SEQUENCE [LARGE SCALE GENOMIC DNA]</scope>
    <source>
        <strain evidence="5 6">DS-56</strain>
    </source>
</reference>
<dbReference type="SUPFAM" id="SSF46689">
    <property type="entry name" value="Homeodomain-like"/>
    <property type="match status" value="2"/>
</dbReference>
<dbReference type="InterPro" id="IPR009057">
    <property type="entry name" value="Homeodomain-like_sf"/>
</dbReference>
<organism evidence="5 6">
    <name type="scientific">Devosia insulae DS-56</name>
    <dbReference type="NCBI Taxonomy" id="1116389"/>
    <lineage>
        <taxon>Bacteria</taxon>
        <taxon>Pseudomonadati</taxon>
        <taxon>Pseudomonadota</taxon>
        <taxon>Alphaproteobacteria</taxon>
        <taxon>Hyphomicrobiales</taxon>
        <taxon>Devosiaceae</taxon>
        <taxon>Devosia</taxon>
    </lineage>
</organism>
<feature type="domain" description="HTH araC/xylS-type" evidence="4">
    <location>
        <begin position="218"/>
        <end position="316"/>
    </location>
</feature>
<dbReference type="InterPro" id="IPR002818">
    <property type="entry name" value="DJ-1/PfpI"/>
</dbReference>
<dbReference type="SUPFAM" id="SSF52317">
    <property type="entry name" value="Class I glutamine amidotransferase-like"/>
    <property type="match status" value="1"/>
</dbReference>
<dbReference type="PROSITE" id="PS00041">
    <property type="entry name" value="HTH_ARAC_FAMILY_1"/>
    <property type="match status" value="1"/>
</dbReference>
<dbReference type="Pfam" id="PF01965">
    <property type="entry name" value="DJ-1_PfpI"/>
    <property type="match status" value="1"/>
</dbReference>
<dbReference type="PROSITE" id="PS01124">
    <property type="entry name" value="HTH_ARAC_FAMILY_2"/>
    <property type="match status" value="1"/>
</dbReference>